<sequence>MSTRSFSLLSELGNGTVKASYYGKQLMNNCCNRVNSLKCGSYDGTNHPLTWPFIYLSISQMIKQYRTKLQQVFYKTPNL</sequence>
<dbReference type="AlphaFoldDB" id="A0A0A9GDQ4"/>
<proteinExistence type="predicted"/>
<accession>A0A0A9GDQ4</accession>
<dbReference type="EMBL" id="GBRH01177220">
    <property type="protein sequence ID" value="JAE20676.1"/>
    <property type="molecule type" value="Transcribed_RNA"/>
</dbReference>
<name>A0A0A9GDQ4_ARUDO</name>
<reference evidence="1" key="1">
    <citation type="submission" date="2014-09" db="EMBL/GenBank/DDBJ databases">
        <authorList>
            <person name="Magalhaes I.L.F."/>
            <person name="Oliveira U."/>
            <person name="Santos F.R."/>
            <person name="Vidigal T.H.D.A."/>
            <person name="Brescovit A.D."/>
            <person name="Santos A.J."/>
        </authorList>
    </citation>
    <scope>NUCLEOTIDE SEQUENCE</scope>
    <source>
        <tissue evidence="1">Shoot tissue taken approximately 20 cm above the soil surface</tissue>
    </source>
</reference>
<organism evidence="1">
    <name type="scientific">Arundo donax</name>
    <name type="common">Giant reed</name>
    <name type="synonym">Donax arundinaceus</name>
    <dbReference type="NCBI Taxonomy" id="35708"/>
    <lineage>
        <taxon>Eukaryota</taxon>
        <taxon>Viridiplantae</taxon>
        <taxon>Streptophyta</taxon>
        <taxon>Embryophyta</taxon>
        <taxon>Tracheophyta</taxon>
        <taxon>Spermatophyta</taxon>
        <taxon>Magnoliopsida</taxon>
        <taxon>Liliopsida</taxon>
        <taxon>Poales</taxon>
        <taxon>Poaceae</taxon>
        <taxon>PACMAD clade</taxon>
        <taxon>Arundinoideae</taxon>
        <taxon>Arundineae</taxon>
        <taxon>Arundo</taxon>
    </lineage>
</organism>
<reference evidence="1" key="2">
    <citation type="journal article" date="2015" name="Data Brief">
        <title>Shoot transcriptome of the giant reed, Arundo donax.</title>
        <authorList>
            <person name="Barrero R.A."/>
            <person name="Guerrero F.D."/>
            <person name="Moolhuijzen P."/>
            <person name="Goolsby J.A."/>
            <person name="Tidwell J."/>
            <person name="Bellgard S.E."/>
            <person name="Bellgard M.I."/>
        </authorList>
    </citation>
    <scope>NUCLEOTIDE SEQUENCE</scope>
    <source>
        <tissue evidence="1">Shoot tissue taken approximately 20 cm above the soil surface</tissue>
    </source>
</reference>
<protein>
    <submittedName>
        <fullName evidence="1">Uncharacterized protein</fullName>
    </submittedName>
</protein>
<evidence type="ECO:0000313" key="1">
    <source>
        <dbReference type="EMBL" id="JAE20676.1"/>
    </source>
</evidence>